<dbReference type="Proteomes" id="UP000325105">
    <property type="component" value="Unassembled WGS sequence"/>
</dbReference>
<dbReference type="SUPFAM" id="SSF56935">
    <property type="entry name" value="Porins"/>
    <property type="match status" value="1"/>
</dbReference>
<dbReference type="Gene3D" id="2.170.130.10">
    <property type="entry name" value="TonB-dependent receptor, plug domain"/>
    <property type="match status" value="1"/>
</dbReference>
<evidence type="ECO:0000256" key="1">
    <source>
        <dbReference type="ARBA" id="ARBA00004571"/>
    </source>
</evidence>
<evidence type="ECO:0000256" key="12">
    <source>
        <dbReference type="ARBA" id="ARBA00023170"/>
    </source>
</evidence>
<evidence type="ECO:0000256" key="10">
    <source>
        <dbReference type="ARBA" id="ARBA00023077"/>
    </source>
</evidence>
<dbReference type="GO" id="GO:0038023">
    <property type="term" value="F:signaling receptor activity"/>
    <property type="evidence" value="ECO:0007669"/>
    <property type="project" value="InterPro"/>
</dbReference>
<evidence type="ECO:0000256" key="16">
    <source>
        <dbReference type="SAM" id="SignalP"/>
    </source>
</evidence>
<evidence type="ECO:0000313" key="19">
    <source>
        <dbReference type="EMBL" id="TYP88190.1"/>
    </source>
</evidence>
<evidence type="ECO:0000256" key="9">
    <source>
        <dbReference type="ARBA" id="ARBA00023065"/>
    </source>
</evidence>
<evidence type="ECO:0000256" key="11">
    <source>
        <dbReference type="ARBA" id="ARBA00023136"/>
    </source>
</evidence>
<evidence type="ECO:0000256" key="13">
    <source>
        <dbReference type="ARBA" id="ARBA00023237"/>
    </source>
</evidence>
<organism evidence="19 20">
    <name type="scientific">Sphingobacterium allocomposti</name>
    <dbReference type="NCBI Taxonomy" id="415956"/>
    <lineage>
        <taxon>Bacteria</taxon>
        <taxon>Pseudomonadati</taxon>
        <taxon>Bacteroidota</taxon>
        <taxon>Sphingobacteriia</taxon>
        <taxon>Sphingobacteriales</taxon>
        <taxon>Sphingobacteriaceae</taxon>
        <taxon>Sphingobacterium</taxon>
    </lineage>
</organism>
<feature type="domain" description="TonB-dependent receptor-like beta-barrel" evidence="17">
    <location>
        <begin position="348"/>
        <end position="772"/>
    </location>
</feature>
<dbReference type="OrthoDB" id="9775095at2"/>
<dbReference type="InterPro" id="IPR012910">
    <property type="entry name" value="Plug_dom"/>
</dbReference>
<keyword evidence="12 19" id="KW-0675">Receptor</keyword>
<keyword evidence="7 16" id="KW-0732">Signal</keyword>
<reference evidence="19 20" key="1">
    <citation type="submission" date="2019-07" db="EMBL/GenBank/DDBJ databases">
        <title>Genomic Encyclopedia of Archaeal and Bacterial Type Strains, Phase II (KMG-II): from individual species to whole genera.</title>
        <authorList>
            <person name="Goeker M."/>
        </authorList>
    </citation>
    <scope>NUCLEOTIDE SEQUENCE [LARGE SCALE GENOMIC DNA]</scope>
    <source>
        <strain evidence="19 20">DSM 18850</strain>
    </source>
</reference>
<dbReference type="PROSITE" id="PS52016">
    <property type="entry name" value="TONB_DEPENDENT_REC_3"/>
    <property type="match status" value="1"/>
</dbReference>
<evidence type="ECO:0000256" key="15">
    <source>
        <dbReference type="RuleBase" id="RU003357"/>
    </source>
</evidence>
<gene>
    <name evidence="19" type="ORF">BC792_1326</name>
</gene>
<dbReference type="InterPro" id="IPR010105">
    <property type="entry name" value="TonB_sidphr_rcpt"/>
</dbReference>
<feature type="chain" id="PRO_5024458584" evidence="16">
    <location>
        <begin position="19"/>
        <end position="800"/>
    </location>
</feature>
<sequence>MRNILYILCLLLPLATLAQQKTEVSGRVLTSDGRPAEGITVRLMPHGQTSFTNTNGRYVFKDVTEGSHTLSVSAVGLQARNSTVEVAGNKTMLPDIHLSESSAALEEIVVIGNINKYTRKSSPYVAKMPLKNLENPQSYTVVTKELLQSQVNTNFDDALANVSGVDKLWGATGRPGDGVSYYTLRGFSTQASMVNGVVSISSTSPDPANLETIEVIKGPSGSLYGGAAIGFGGLINNVTKKPVDTLGGRINYIFGTFGQHRLTADVHGPLAGNNKLLGRVNAAYTHTGTWQDAGFNKSFFVAPSLLYRPNERLNLHLEAEIFQSKATNPLMVFLNRARQLYARTPDELQFDFNKSYTNSDVTFQTPATNLRGTATYRINSSWTSNTTLNYNRRKSDGYFQYVMFLQPGNDTLINRFAADQDYVAKTVNAQQNFVGDFRLGNMRNRILIGADYLFQQAETHNSPYVLVDQINTSYDDPDYYKFNAASIDAAIAASNGAETNNRSRSQVFGAYVSNVLDITPSLHAHLALRMDYFDNKGTRDFDRDTTTGTFSQTAFSPRVGLVYEAVKNKISLFANYQNGFRNVAPVVQPLPDVSGDFKPQQAEQWEAGIKTSLLNNRLDLTASYYDITVSNMTRPESIEHDGQTYNITVQDGTRLSRGVELDLTAAPVDGLNILLSYSHNYSKTTKAAPSVNNLRPTEAGPKNLFNAWLHYTLQRSAIKGLGLGIGVNHAGENIITNSVPTGIFTLPSYTLLNASISYTYKNYELAIKGNNLTDRTYFKGWSTVNPMMPRNILGSIAYRF</sequence>
<comment type="subcellular location">
    <subcellularLocation>
        <location evidence="1 14">Cell outer membrane</location>
        <topology evidence="1 14">Multi-pass membrane protein</topology>
    </subcellularLocation>
</comment>
<evidence type="ECO:0000256" key="6">
    <source>
        <dbReference type="ARBA" id="ARBA00022692"/>
    </source>
</evidence>
<dbReference type="Gene3D" id="2.40.170.20">
    <property type="entry name" value="TonB-dependent receptor, beta-barrel domain"/>
    <property type="match status" value="1"/>
</dbReference>
<keyword evidence="8" id="KW-0408">Iron</keyword>
<protein>
    <submittedName>
        <fullName evidence="19">Iron complex outermembrane receptor protein</fullName>
    </submittedName>
</protein>
<evidence type="ECO:0000259" key="17">
    <source>
        <dbReference type="Pfam" id="PF00593"/>
    </source>
</evidence>
<keyword evidence="4 14" id="KW-1134">Transmembrane beta strand</keyword>
<dbReference type="PANTHER" id="PTHR32552">
    <property type="entry name" value="FERRICHROME IRON RECEPTOR-RELATED"/>
    <property type="match status" value="1"/>
</dbReference>
<keyword evidence="13 14" id="KW-0998">Cell outer membrane</keyword>
<dbReference type="InterPro" id="IPR039426">
    <property type="entry name" value="TonB-dep_rcpt-like"/>
</dbReference>
<evidence type="ECO:0000256" key="2">
    <source>
        <dbReference type="ARBA" id="ARBA00009810"/>
    </source>
</evidence>
<feature type="domain" description="TonB-dependent receptor plug" evidence="18">
    <location>
        <begin position="133"/>
        <end position="230"/>
    </location>
</feature>
<dbReference type="InterPro" id="IPR000531">
    <property type="entry name" value="Beta-barrel_TonB"/>
</dbReference>
<evidence type="ECO:0000256" key="3">
    <source>
        <dbReference type="ARBA" id="ARBA00022448"/>
    </source>
</evidence>
<evidence type="ECO:0000256" key="4">
    <source>
        <dbReference type="ARBA" id="ARBA00022452"/>
    </source>
</evidence>
<keyword evidence="20" id="KW-1185">Reference proteome</keyword>
<dbReference type="Pfam" id="PF07715">
    <property type="entry name" value="Plug"/>
    <property type="match status" value="1"/>
</dbReference>
<comment type="similarity">
    <text evidence="2 14 15">Belongs to the TonB-dependent receptor family.</text>
</comment>
<dbReference type="SUPFAM" id="SSF49464">
    <property type="entry name" value="Carboxypeptidase regulatory domain-like"/>
    <property type="match status" value="1"/>
</dbReference>
<evidence type="ECO:0000256" key="8">
    <source>
        <dbReference type="ARBA" id="ARBA00023004"/>
    </source>
</evidence>
<keyword evidence="11 14" id="KW-0472">Membrane</keyword>
<dbReference type="Gene3D" id="2.60.40.1120">
    <property type="entry name" value="Carboxypeptidase-like, regulatory domain"/>
    <property type="match status" value="1"/>
</dbReference>
<evidence type="ECO:0000256" key="5">
    <source>
        <dbReference type="ARBA" id="ARBA00022496"/>
    </source>
</evidence>
<comment type="caution">
    <text evidence="19">The sequence shown here is derived from an EMBL/GenBank/DDBJ whole genome shotgun (WGS) entry which is preliminary data.</text>
</comment>
<dbReference type="NCBIfam" id="TIGR01783">
    <property type="entry name" value="TonB-siderophor"/>
    <property type="match status" value="1"/>
</dbReference>
<keyword evidence="5" id="KW-0410">Iron transport</keyword>
<accession>A0A5S5CWK7</accession>
<dbReference type="Pfam" id="PF00593">
    <property type="entry name" value="TonB_dep_Rec_b-barrel"/>
    <property type="match status" value="1"/>
</dbReference>
<dbReference type="CDD" id="cd01347">
    <property type="entry name" value="ligand_gated_channel"/>
    <property type="match status" value="1"/>
</dbReference>
<dbReference type="InterPro" id="IPR037066">
    <property type="entry name" value="Plug_dom_sf"/>
</dbReference>
<evidence type="ECO:0000256" key="14">
    <source>
        <dbReference type="PROSITE-ProRule" id="PRU01360"/>
    </source>
</evidence>
<evidence type="ECO:0000256" key="7">
    <source>
        <dbReference type="ARBA" id="ARBA00022729"/>
    </source>
</evidence>
<dbReference type="GO" id="GO:0015891">
    <property type="term" value="P:siderophore transport"/>
    <property type="evidence" value="ECO:0007669"/>
    <property type="project" value="InterPro"/>
</dbReference>
<feature type="signal peptide" evidence="16">
    <location>
        <begin position="1"/>
        <end position="18"/>
    </location>
</feature>
<dbReference type="EMBL" id="VNHX01000032">
    <property type="protein sequence ID" value="TYP88190.1"/>
    <property type="molecule type" value="Genomic_DNA"/>
</dbReference>
<keyword evidence="9" id="KW-0406">Ion transport</keyword>
<dbReference type="PANTHER" id="PTHR32552:SF68">
    <property type="entry name" value="FERRICHROME OUTER MEMBRANE TRANSPORTER_PHAGE RECEPTOR"/>
    <property type="match status" value="1"/>
</dbReference>
<name>A0A5S5CWK7_9SPHI</name>
<dbReference type="InterPro" id="IPR008969">
    <property type="entry name" value="CarboxyPept-like_regulatory"/>
</dbReference>
<keyword evidence="10 15" id="KW-0798">TonB box</keyword>
<proteinExistence type="inferred from homology"/>
<keyword evidence="6 14" id="KW-0812">Transmembrane</keyword>
<dbReference type="Pfam" id="PF13715">
    <property type="entry name" value="CarbopepD_reg_2"/>
    <property type="match status" value="1"/>
</dbReference>
<evidence type="ECO:0000259" key="18">
    <source>
        <dbReference type="Pfam" id="PF07715"/>
    </source>
</evidence>
<dbReference type="GO" id="GO:0015344">
    <property type="term" value="F:siderophore uptake transmembrane transporter activity"/>
    <property type="evidence" value="ECO:0007669"/>
    <property type="project" value="TreeGrafter"/>
</dbReference>
<dbReference type="AlphaFoldDB" id="A0A5S5CWK7"/>
<dbReference type="RefSeq" id="WP_148910264.1">
    <property type="nucleotide sequence ID" value="NZ_VNHX01000032.1"/>
</dbReference>
<dbReference type="GO" id="GO:0009279">
    <property type="term" value="C:cell outer membrane"/>
    <property type="evidence" value="ECO:0007669"/>
    <property type="project" value="UniProtKB-SubCell"/>
</dbReference>
<keyword evidence="3 14" id="KW-0813">Transport</keyword>
<evidence type="ECO:0000313" key="20">
    <source>
        <dbReference type="Proteomes" id="UP000325105"/>
    </source>
</evidence>
<dbReference type="InterPro" id="IPR036942">
    <property type="entry name" value="Beta-barrel_TonB_sf"/>
</dbReference>